<dbReference type="STRING" id="136037.A0A067R3P3"/>
<dbReference type="GO" id="GO:0005743">
    <property type="term" value="C:mitochondrial inner membrane"/>
    <property type="evidence" value="ECO:0007669"/>
    <property type="project" value="UniProtKB-ARBA"/>
</dbReference>
<dbReference type="PRINTS" id="PR00063">
    <property type="entry name" value="RIBOSOMALL27"/>
</dbReference>
<evidence type="ECO:0000256" key="6">
    <source>
        <dbReference type="ARBA" id="ARBA00023274"/>
    </source>
</evidence>
<keyword evidence="6" id="KW-0687">Ribonucleoprotein</keyword>
<comment type="subcellular location">
    <subcellularLocation>
        <location evidence="1">Mitochondrion</location>
    </subcellularLocation>
</comment>
<dbReference type="PANTHER" id="PTHR15893">
    <property type="entry name" value="RIBOSOMAL PROTEIN L27"/>
    <property type="match status" value="1"/>
</dbReference>
<evidence type="ECO:0000256" key="1">
    <source>
        <dbReference type="ARBA" id="ARBA00004173"/>
    </source>
</evidence>
<dbReference type="eggNOG" id="KOG4600">
    <property type="taxonomic scope" value="Eukaryota"/>
</dbReference>
<dbReference type="GO" id="GO:0006412">
    <property type="term" value="P:translation"/>
    <property type="evidence" value="ECO:0007669"/>
    <property type="project" value="InterPro"/>
</dbReference>
<keyword evidence="4" id="KW-0689">Ribosomal protein</keyword>
<dbReference type="InParanoid" id="A0A067R3P3"/>
<evidence type="ECO:0000313" key="10">
    <source>
        <dbReference type="Proteomes" id="UP000027135"/>
    </source>
</evidence>
<keyword evidence="10" id="KW-1185">Reference proteome</keyword>
<sequence length="112" mass="13057">GSSSRNRKRHGRPKHRGWRVQDGSFVQAGTILATQRTLRFHPGLNVGFGRDGTLFAIESGKVMVTCEKVDLNWEHVWVKKHYEGRNSQTFYKKYFNVIQEPQHTRFKLIDSI</sequence>
<dbReference type="FunFam" id="2.40.50.100:FF:000031">
    <property type="entry name" value="39S ribosomal protein L27, mitochondrial"/>
    <property type="match status" value="1"/>
</dbReference>
<dbReference type="GO" id="GO:0003735">
    <property type="term" value="F:structural constituent of ribosome"/>
    <property type="evidence" value="ECO:0007669"/>
    <property type="project" value="InterPro"/>
</dbReference>
<dbReference type="SUPFAM" id="SSF110324">
    <property type="entry name" value="Ribosomal L27 protein-like"/>
    <property type="match status" value="1"/>
</dbReference>
<dbReference type="GO" id="GO:0005762">
    <property type="term" value="C:mitochondrial large ribosomal subunit"/>
    <property type="evidence" value="ECO:0007669"/>
    <property type="project" value="TreeGrafter"/>
</dbReference>
<dbReference type="FunCoup" id="A0A067R3P3">
    <property type="interactions" value="690"/>
</dbReference>
<evidence type="ECO:0000256" key="8">
    <source>
        <dbReference type="ARBA" id="ARBA00076963"/>
    </source>
</evidence>
<dbReference type="EMBL" id="KK852726">
    <property type="protein sequence ID" value="KDR17653.1"/>
    <property type="molecule type" value="Genomic_DNA"/>
</dbReference>
<evidence type="ECO:0000256" key="5">
    <source>
        <dbReference type="ARBA" id="ARBA00023128"/>
    </source>
</evidence>
<proteinExistence type="inferred from homology"/>
<evidence type="ECO:0000313" key="9">
    <source>
        <dbReference type="EMBL" id="KDR17653.1"/>
    </source>
</evidence>
<accession>A0A067R3P3</accession>
<dbReference type="InterPro" id="IPR001684">
    <property type="entry name" value="Ribosomal_bL27"/>
</dbReference>
<evidence type="ECO:0000256" key="7">
    <source>
        <dbReference type="ARBA" id="ARBA00035267"/>
    </source>
</evidence>
<feature type="non-terminal residue" evidence="9">
    <location>
        <position position="1"/>
    </location>
</feature>
<dbReference type="OMA" id="NWDHTWV"/>
<protein>
    <recommendedName>
        <fullName evidence="7">Large ribosomal subunit protein bL27m</fullName>
    </recommendedName>
    <alternativeName>
        <fullName evidence="8">39S ribosomal protein L27, mitochondrial</fullName>
    </alternativeName>
</protein>
<dbReference type="Proteomes" id="UP000027135">
    <property type="component" value="Unassembled WGS sequence"/>
</dbReference>
<evidence type="ECO:0000256" key="4">
    <source>
        <dbReference type="ARBA" id="ARBA00022980"/>
    </source>
</evidence>
<dbReference type="PANTHER" id="PTHR15893:SF0">
    <property type="entry name" value="LARGE RIBOSOMAL SUBUNIT PROTEIN BL27M"/>
    <property type="match status" value="1"/>
</dbReference>
<evidence type="ECO:0000256" key="3">
    <source>
        <dbReference type="ARBA" id="ARBA00022946"/>
    </source>
</evidence>
<dbReference type="Pfam" id="PF01016">
    <property type="entry name" value="Ribosomal_L27"/>
    <property type="match status" value="1"/>
</dbReference>
<dbReference type="AlphaFoldDB" id="A0A067R3P3"/>
<organism evidence="9 10">
    <name type="scientific">Zootermopsis nevadensis</name>
    <name type="common">Dampwood termite</name>
    <dbReference type="NCBI Taxonomy" id="136037"/>
    <lineage>
        <taxon>Eukaryota</taxon>
        <taxon>Metazoa</taxon>
        <taxon>Ecdysozoa</taxon>
        <taxon>Arthropoda</taxon>
        <taxon>Hexapoda</taxon>
        <taxon>Insecta</taxon>
        <taxon>Pterygota</taxon>
        <taxon>Neoptera</taxon>
        <taxon>Polyneoptera</taxon>
        <taxon>Dictyoptera</taxon>
        <taxon>Blattodea</taxon>
        <taxon>Blattoidea</taxon>
        <taxon>Termitoidae</taxon>
        <taxon>Termopsidae</taxon>
        <taxon>Zootermopsis</taxon>
    </lineage>
</organism>
<reference evidence="9 10" key="1">
    <citation type="journal article" date="2014" name="Nat. Commun.">
        <title>Molecular traces of alternative social organization in a termite genome.</title>
        <authorList>
            <person name="Terrapon N."/>
            <person name="Li C."/>
            <person name="Robertson H.M."/>
            <person name="Ji L."/>
            <person name="Meng X."/>
            <person name="Booth W."/>
            <person name="Chen Z."/>
            <person name="Childers C.P."/>
            <person name="Glastad K.M."/>
            <person name="Gokhale K."/>
            <person name="Gowin J."/>
            <person name="Gronenberg W."/>
            <person name="Hermansen R.A."/>
            <person name="Hu H."/>
            <person name="Hunt B.G."/>
            <person name="Huylmans A.K."/>
            <person name="Khalil S.M."/>
            <person name="Mitchell R.D."/>
            <person name="Munoz-Torres M.C."/>
            <person name="Mustard J.A."/>
            <person name="Pan H."/>
            <person name="Reese J.T."/>
            <person name="Scharf M.E."/>
            <person name="Sun F."/>
            <person name="Vogel H."/>
            <person name="Xiao J."/>
            <person name="Yang W."/>
            <person name="Yang Z."/>
            <person name="Yang Z."/>
            <person name="Zhou J."/>
            <person name="Zhu J."/>
            <person name="Brent C.S."/>
            <person name="Elsik C.G."/>
            <person name="Goodisman M.A."/>
            <person name="Liberles D.A."/>
            <person name="Roe R.M."/>
            <person name="Vargo E.L."/>
            <person name="Vilcinskas A."/>
            <person name="Wang J."/>
            <person name="Bornberg-Bauer E."/>
            <person name="Korb J."/>
            <person name="Zhang G."/>
            <person name="Liebig J."/>
        </authorList>
    </citation>
    <scope>NUCLEOTIDE SEQUENCE [LARGE SCALE GENOMIC DNA]</scope>
    <source>
        <tissue evidence="9">Whole organism</tissue>
    </source>
</reference>
<keyword evidence="3" id="KW-0809">Transit peptide</keyword>
<keyword evidence="5" id="KW-0496">Mitochondrion</keyword>
<name>A0A067R3P3_ZOONE</name>
<comment type="similarity">
    <text evidence="2">Belongs to the bacterial ribosomal protein bL27 family.</text>
</comment>
<dbReference type="Gene3D" id="2.40.50.100">
    <property type="match status" value="1"/>
</dbReference>
<evidence type="ECO:0000256" key="2">
    <source>
        <dbReference type="ARBA" id="ARBA00010797"/>
    </source>
</evidence>
<gene>
    <name evidence="9" type="ORF">L798_08360</name>
</gene>